<proteinExistence type="inferred from homology"/>
<protein>
    <submittedName>
        <fullName evidence="10">Outer membrane protein</fullName>
    </submittedName>
</protein>
<dbReference type="GO" id="GO:0015562">
    <property type="term" value="F:efflux transmembrane transporter activity"/>
    <property type="evidence" value="ECO:0007669"/>
    <property type="project" value="InterPro"/>
</dbReference>
<comment type="similarity">
    <text evidence="2">Belongs to the outer membrane factor (OMF) (TC 1.B.17) family.</text>
</comment>
<feature type="compositionally biased region" description="Pro residues" evidence="8">
    <location>
        <begin position="57"/>
        <end position="72"/>
    </location>
</feature>
<feature type="region of interest" description="Disordered" evidence="8">
    <location>
        <begin position="322"/>
        <end position="345"/>
    </location>
</feature>
<dbReference type="Gene3D" id="1.20.1600.10">
    <property type="entry name" value="Outer membrane efflux proteins (OEP)"/>
    <property type="match status" value="2"/>
</dbReference>
<comment type="subcellular location">
    <subcellularLocation>
        <location evidence="1">Cell outer membrane</location>
    </subcellularLocation>
</comment>
<reference evidence="11" key="1">
    <citation type="submission" date="2013-03" db="EMBL/GenBank/DDBJ databases">
        <title>Genome sequence of Chthonomonas calidirosea, the first sequenced genome from the Armatimonadetes phylum (formally candidate division OP10).</title>
        <authorList>
            <person name="Lee K.C.Y."/>
            <person name="Morgan X.C."/>
            <person name="Dunfield P.F."/>
            <person name="Tamas I."/>
            <person name="Houghton K.M."/>
            <person name="Vyssotski M."/>
            <person name="Ryan J.L.J."/>
            <person name="Lagutin K."/>
            <person name="McDonald I.R."/>
            <person name="Stott M.B."/>
        </authorList>
    </citation>
    <scope>NUCLEOTIDE SEQUENCE [LARGE SCALE GENOMIC DNA]</scope>
    <source>
        <strain evidence="11">DSM 23976 / ICMP 18418 / T49</strain>
    </source>
</reference>
<keyword evidence="7" id="KW-0998">Cell outer membrane</keyword>
<name>S0EUD9_CHTCT</name>
<keyword evidence="11" id="KW-1185">Reference proteome</keyword>
<evidence type="ECO:0000256" key="8">
    <source>
        <dbReference type="SAM" id="MobiDB-lite"/>
    </source>
</evidence>
<evidence type="ECO:0000256" key="3">
    <source>
        <dbReference type="ARBA" id="ARBA00022448"/>
    </source>
</evidence>
<evidence type="ECO:0000256" key="1">
    <source>
        <dbReference type="ARBA" id="ARBA00004442"/>
    </source>
</evidence>
<gene>
    <name evidence="10" type="ORF">CCALI_00098</name>
</gene>
<accession>S0EUD9</accession>
<dbReference type="GO" id="GO:1990281">
    <property type="term" value="C:efflux pump complex"/>
    <property type="evidence" value="ECO:0007669"/>
    <property type="project" value="TreeGrafter"/>
</dbReference>
<dbReference type="Proteomes" id="UP000014227">
    <property type="component" value="Chromosome I"/>
</dbReference>
<keyword evidence="5" id="KW-0812">Transmembrane</keyword>
<evidence type="ECO:0000256" key="2">
    <source>
        <dbReference type="ARBA" id="ARBA00007613"/>
    </source>
</evidence>
<evidence type="ECO:0000256" key="7">
    <source>
        <dbReference type="ARBA" id="ARBA00023237"/>
    </source>
</evidence>
<keyword evidence="3" id="KW-0813">Transport</keyword>
<feature type="chain" id="PRO_5004485758" evidence="9">
    <location>
        <begin position="35"/>
        <end position="595"/>
    </location>
</feature>
<feature type="signal peptide" evidence="9">
    <location>
        <begin position="1"/>
        <end position="34"/>
    </location>
</feature>
<dbReference type="InterPro" id="IPR003423">
    <property type="entry name" value="OMP_efflux"/>
</dbReference>
<dbReference type="HOGENOM" id="CLU_458360_0_0_0"/>
<dbReference type="STRING" id="454171.CP488_01059"/>
<dbReference type="PANTHER" id="PTHR30026:SF20">
    <property type="entry name" value="OUTER MEMBRANE PROTEIN TOLC"/>
    <property type="match status" value="1"/>
</dbReference>
<dbReference type="InterPro" id="IPR051906">
    <property type="entry name" value="TolC-like"/>
</dbReference>
<keyword evidence="9" id="KW-0732">Signal</keyword>
<dbReference type="AlphaFoldDB" id="S0EUD9"/>
<evidence type="ECO:0000256" key="6">
    <source>
        <dbReference type="ARBA" id="ARBA00023136"/>
    </source>
</evidence>
<dbReference type="KEGG" id="ccz:CCALI_00098"/>
<dbReference type="EMBL" id="HF951689">
    <property type="protein sequence ID" value="CCW33937.1"/>
    <property type="molecule type" value="Genomic_DNA"/>
</dbReference>
<dbReference type="GO" id="GO:0009279">
    <property type="term" value="C:cell outer membrane"/>
    <property type="evidence" value="ECO:0007669"/>
    <property type="project" value="UniProtKB-SubCell"/>
</dbReference>
<sequence length="595" mass="62493">MNAIQWGGKLGGRRRGLLVSVVTGLLALPLTAYAQTSQGQAPVKPLPVPTGVVPLPQQAPPTTPLGPVPKPALPLPKPSQPLMSSPGLDALQSYLQGKPVTIDQAVAIALGTNRELAQAVAALLTAEGRTEEARTAFNPTVGVSAQITEFNRGNKASFGGLTLPLLYTFNPVVVAQATLPLDVFGTLKAAKTQAQFQEVAARLEVNRIRNQIVFQVRNAFYQVLQARAQLAVAADTLHTTLLRLDTAQKSYAAGVSPRFDVIQSQTDVAAAQDAYLRAQQQLSLSLTNLKNVMGLSISAPLEITDAGAVTTPPGVPLYTAAPQNAPTTAPSGETNAGGGQTTLSPDEQMRRIMPGAATLAEEGIGGGKPLTVSDPLNLGPEYQKLVQEALHQRPEILEAEAQIDAAKAGLTLANASELPTFGLGFSYTLNPNAAGFTLFNQAAVTLNVNIPIWDGGLARARREAAHGQLAQAQVAYRNAVDLVSADVRQAYINLIQAQERVAVANVTLAQAQEAYRLAQVRYNAGVSQQQGVSPILELSTTQTSLTQAESDQVAALYAYNIARAQLDAALGRAAFVGQEPGYASAPSTKEVPPAK</sequence>
<evidence type="ECO:0000256" key="9">
    <source>
        <dbReference type="SAM" id="SignalP"/>
    </source>
</evidence>
<dbReference type="GO" id="GO:0015288">
    <property type="term" value="F:porin activity"/>
    <property type="evidence" value="ECO:0007669"/>
    <property type="project" value="TreeGrafter"/>
</dbReference>
<keyword evidence="4" id="KW-1134">Transmembrane beta strand</keyword>
<evidence type="ECO:0000256" key="4">
    <source>
        <dbReference type="ARBA" id="ARBA00022452"/>
    </source>
</evidence>
<dbReference type="InParanoid" id="S0EUD9"/>
<dbReference type="RefSeq" id="WP_016481501.1">
    <property type="nucleotide sequence ID" value="NC_021487.1"/>
</dbReference>
<organism evidence="10 11">
    <name type="scientific">Chthonomonas calidirosea (strain DSM 23976 / ICMP 18418 / T49)</name>
    <dbReference type="NCBI Taxonomy" id="1303518"/>
    <lineage>
        <taxon>Bacteria</taxon>
        <taxon>Bacillati</taxon>
        <taxon>Armatimonadota</taxon>
        <taxon>Chthonomonadia</taxon>
        <taxon>Chthonomonadales</taxon>
        <taxon>Chthonomonadaceae</taxon>
        <taxon>Chthonomonas</taxon>
    </lineage>
</organism>
<dbReference type="PATRIC" id="fig|1303518.3.peg.99"/>
<evidence type="ECO:0000313" key="11">
    <source>
        <dbReference type="Proteomes" id="UP000014227"/>
    </source>
</evidence>
<dbReference type="SUPFAM" id="SSF56954">
    <property type="entry name" value="Outer membrane efflux proteins (OEP)"/>
    <property type="match status" value="1"/>
</dbReference>
<dbReference type="PANTHER" id="PTHR30026">
    <property type="entry name" value="OUTER MEMBRANE PROTEIN TOLC"/>
    <property type="match status" value="1"/>
</dbReference>
<feature type="region of interest" description="Disordered" evidence="8">
    <location>
        <begin position="52"/>
        <end position="72"/>
    </location>
</feature>
<evidence type="ECO:0000313" key="10">
    <source>
        <dbReference type="EMBL" id="CCW33937.1"/>
    </source>
</evidence>
<keyword evidence="6" id="KW-0472">Membrane</keyword>
<dbReference type="Pfam" id="PF02321">
    <property type="entry name" value="OEP"/>
    <property type="match status" value="2"/>
</dbReference>
<dbReference type="eggNOG" id="COG1538">
    <property type="taxonomic scope" value="Bacteria"/>
</dbReference>
<dbReference type="OrthoDB" id="6395775at2"/>
<evidence type="ECO:0000256" key="5">
    <source>
        <dbReference type="ARBA" id="ARBA00022692"/>
    </source>
</evidence>